<organism evidence="2 3">
    <name type="scientific">Mesorhizobium plurifarium</name>
    <dbReference type="NCBI Taxonomy" id="69974"/>
    <lineage>
        <taxon>Bacteria</taxon>
        <taxon>Pseudomonadati</taxon>
        <taxon>Pseudomonadota</taxon>
        <taxon>Alphaproteobacteria</taxon>
        <taxon>Hyphomicrobiales</taxon>
        <taxon>Phyllobacteriaceae</taxon>
        <taxon>Mesorhizobium</taxon>
    </lineage>
</organism>
<dbReference type="EMBL" id="CCMZ01000056">
    <property type="protein sequence ID" value="CDX26846.1"/>
    <property type="molecule type" value="Genomic_DNA"/>
</dbReference>
<sequence>MWDKISREERIKRIQQGVKDGLSASQIAAEIGGCTRNAIIGLAERAKVPLRSKITLPRLIGNAEPAPRPAKKAKEKPINPRLPAKQPEPPKARRKAVIEDDDDPLFEKDDRPETVVDLPEPEPLKLSMPELTDKTCRWPIGDPQHSDFYFCGAATGGIPPYCKYHARKAHLGLPRRRR</sequence>
<accession>A0A090EFW4</accession>
<evidence type="ECO:0000313" key="3">
    <source>
        <dbReference type="Proteomes" id="UP000045285"/>
    </source>
</evidence>
<gene>
    <name evidence="2" type="ORF">MPL3356_60586</name>
</gene>
<dbReference type="Proteomes" id="UP000045285">
    <property type="component" value="Unassembled WGS sequence"/>
</dbReference>
<keyword evidence="3" id="KW-1185">Reference proteome</keyword>
<protein>
    <recommendedName>
        <fullName evidence="4">GcrA cell cycle regulator</fullName>
    </recommendedName>
</protein>
<dbReference type="InterPro" id="IPR011681">
    <property type="entry name" value="GcrA"/>
</dbReference>
<evidence type="ECO:0008006" key="4">
    <source>
        <dbReference type="Google" id="ProtNLM"/>
    </source>
</evidence>
<evidence type="ECO:0000313" key="2">
    <source>
        <dbReference type="EMBL" id="CDX26846.1"/>
    </source>
</evidence>
<proteinExistence type="predicted"/>
<reference evidence="3" key="1">
    <citation type="submission" date="2014-08" db="EMBL/GenBank/DDBJ databases">
        <authorList>
            <person name="Moulin L."/>
        </authorList>
    </citation>
    <scope>NUCLEOTIDE SEQUENCE [LARGE SCALE GENOMIC DNA]</scope>
</reference>
<feature type="compositionally biased region" description="Basic and acidic residues" evidence="1">
    <location>
        <begin position="105"/>
        <end position="114"/>
    </location>
</feature>
<dbReference type="AlphaFoldDB" id="A0A090EFW4"/>
<dbReference type="Pfam" id="PF07750">
    <property type="entry name" value="GcrA"/>
    <property type="match status" value="1"/>
</dbReference>
<evidence type="ECO:0000256" key="1">
    <source>
        <dbReference type="SAM" id="MobiDB-lite"/>
    </source>
</evidence>
<feature type="region of interest" description="Disordered" evidence="1">
    <location>
        <begin position="61"/>
        <end position="126"/>
    </location>
</feature>
<name>A0A090EFW4_MESPL</name>